<evidence type="ECO:0000313" key="1">
    <source>
        <dbReference type="EMBL" id="MFD0626684.1"/>
    </source>
</evidence>
<comment type="caution">
    <text evidence="1">The sequence shown here is derived from an EMBL/GenBank/DDBJ whole genome shotgun (WGS) entry which is preliminary data.</text>
</comment>
<name>A0ABW2WYR6_9ACTN</name>
<organism evidence="1 2">
    <name type="scientific">Streptomyces sanglieri</name>
    <dbReference type="NCBI Taxonomy" id="193460"/>
    <lineage>
        <taxon>Bacteria</taxon>
        <taxon>Bacillati</taxon>
        <taxon>Actinomycetota</taxon>
        <taxon>Actinomycetes</taxon>
        <taxon>Kitasatosporales</taxon>
        <taxon>Streptomycetaceae</taxon>
        <taxon>Streptomyces</taxon>
    </lineage>
</organism>
<proteinExistence type="predicted"/>
<dbReference type="EMBL" id="JBHTGL010000008">
    <property type="protein sequence ID" value="MFD0626684.1"/>
    <property type="molecule type" value="Genomic_DNA"/>
</dbReference>
<reference evidence="2" key="1">
    <citation type="journal article" date="2019" name="Int. J. Syst. Evol. Microbiol.">
        <title>The Global Catalogue of Microorganisms (GCM) 10K type strain sequencing project: providing services to taxonomists for standard genome sequencing and annotation.</title>
        <authorList>
            <consortium name="The Broad Institute Genomics Platform"/>
            <consortium name="The Broad Institute Genome Sequencing Center for Infectious Disease"/>
            <person name="Wu L."/>
            <person name="Ma J."/>
        </authorList>
    </citation>
    <scope>NUCLEOTIDE SEQUENCE [LARGE SCALE GENOMIC DNA]</scope>
    <source>
        <strain evidence="2">JCM 12607</strain>
    </source>
</reference>
<protein>
    <recommendedName>
        <fullName evidence="3">Transcriptional regulator</fullName>
    </recommendedName>
</protein>
<sequence>MDGGTRALLNSLRPMVVWEPPVLTVGYPVERDLHLDGRGLLLVPSYFCWRQPITLADDRLRPVLIHPVDRTTAPPDASSASLTRLLGPARAALLYETAVRACASTSELAEVTGLSLPDTRTAQRHRYGYAWNDFFEPDRSCGVTP</sequence>
<evidence type="ECO:0008006" key="3">
    <source>
        <dbReference type="Google" id="ProtNLM"/>
    </source>
</evidence>
<keyword evidence="2" id="KW-1185">Reference proteome</keyword>
<evidence type="ECO:0000313" key="2">
    <source>
        <dbReference type="Proteomes" id="UP001596915"/>
    </source>
</evidence>
<dbReference type="Proteomes" id="UP001596915">
    <property type="component" value="Unassembled WGS sequence"/>
</dbReference>
<accession>A0ABW2WYR6</accession>
<gene>
    <name evidence="1" type="ORF">ACFQ2K_32300</name>
</gene>